<dbReference type="GO" id="GO:0005634">
    <property type="term" value="C:nucleus"/>
    <property type="evidence" value="ECO:0007669"/>
    <property type="project" value="UniProtKB-SubCell"/>
</dbReference>
<sequence length="157" mass="17509">KGSQQADITVFEMKHSQVSRYSAETALKLHNTAKKVRIAVGSLTSKVPKFGSEVNGVMEAELDYAYQQRVLWEMATALGCVLPGGVFIIRVQDCLTSFTASIVYILHRFFARICVLKPFTSCTCSPERFVVCCSRLPHEVDITSYLLRTLESHSALD</sequence>
<dbReference type="PANTHER" id="PTHR16121:SF0">
    <property type="entry name" value="CAP-SPECIFIC MRNA (NUCLEOSIDE-2'-O-)-METHYLTRANSFERASE 1"/>
    <property type="match status" value="1"/>
</dbReference>
<dbReference type="AlphaFoldDB" id="A0A061RW34"/>
<accession>A0A061RW34</accession>
<dbReference type="InterPro" id="IPR050851">
    <property type="entry name" value="mRNA_Cap_2O-Ribose_MeTrfase"/>
</dbReference>
<reference evidence="2" key="1">
    <citation type="submission" date="2014-05" db="EMBL/GenBank/DDBJ databases">
        <title>The transcriptome of the halophilic microalga Tetraselmis sp. GSL018 isolated from the Great Salt Lake, Utah.</title>
        <authorList>
            <person name="Jinkerson R.E."/>
            <person name="D'Adamo S."/>
            <person name="Posewitz M.C."/>
        </authorList>
    </citation>
    <scope>NUCLEOTIDE SEQUENCE</scope>
    <source>
        <strain evidence="2">GSL018</strain>
    </source>
</reference>
<dbReference type="GO" id="GO:0003676">
    <property type="term" value="F:nucleic acid binding"/>
    <property type="evidence" value="ECO:0007669"/>
    <property type="project" value="UniProtKB-UniRule"/>
</dbReference>
<dbReference type="GO" id="GO:0005737">
    <property type="term" value="C:cytoplasm"/>
    <property type="evidence" value="ECO:0007669"/>
    <property type="project" value="TreeGrafter"/>
</dbReference>
<keyword evidence="1" id="KW-0489">Methyltransferase</keyword>
<evidence type="ECO:0000313" key="2">
    <source>
        <dbReference type="EMBL" id="JAC74920.1"/>
    </source>
</evidence>
<dbReference type="GO" id="GO:0016556">
    <property type="term" value="P:mRNA modification"/>
    <property type="evidence" value="ECO:0007669"/>
    <property type="project" value="UniProtKB-UniRule"/>
</dbReference>
<keyword evidence="1" id="KW-0507">mRNA processing</keyword>
<protein>
    <recommendedName>
        <fullName evidence="1">Cap-specific mRNA (nucleoside-2'-O-)-methyltransferase 1</fullName>
        <ecNumber evidence="1">2.1.1.57</ecNumber>
    </recommendedName>
    <alternativeName>
        <fullName evidence="1">Cap1 2'O-ribose methyltransferase 1</fullName>
    </alternativeName>
</protein>
<dbReference type="GO" id="GO:0032259">
    <property type="term" value="P:methylation"/>
    <property type="evidence" value="ECO:0007669"/>
    <property type="project" value="UniProtKB-KW"/>
</dbReference>
<feature type="non-terminal residue" evidence="2">
    <location>
        <position position="1"/>
    </location>
</feature>
<organism evidence="2">
    <name type="scientific">Tetraselmis sp. GSL018</name>
    <dbReference type="NCBI Taxonomy" id="582737"/>
    <lineage>
        <taxon>Eukaryota</taxon>
        <taxon>Viridiplantae</taxon>
        <taxon>Chlorophyta</taxon>
        <taxon>core chlorophytes</taxon>
        <taxon>Chlorodendrophyceae</taxon>
        <taxon>Chlorodendrales</taxon>
        <taxon>Chlorodendraceae</taxon>
        <taxon>Tetraselmis</taxon>
    </lineage>
</organism>
<keyword evidence="1" id="KW-0539">Nucleus</keyword>
<dbReference type="EC" id="2.1.1.57" evidence="1"/>
<comment type="catalytic activity">
    <reaction evidence="1">
        <text>a 5'-end (N(7)-methyl 5'-triphosphoguanosine)-ribonucleoside in mRNA + S-adenosyl-L-methionine = a 5'-end (N(7)-methyl 5'-triphosphoguanosine)-(2'-O-methyl-ribonucleoside) in mRNA + S-adenosyl-L-homocysteine + H(+)</text>
        <dbReference type="Rhea" id="RHEA:67020"/>
        <dbReference type="Rhea" id="RHEA-COMP:17167"/>
        <dbReference type="Rhea" id="RHEA-COMP:17168"/>
        <dbReference type="ChEBI" id="CHEBI:15378"/>
        <dbReference type="ChEBI" id="CHEBI:57856"/>
        <dbReference type="ChEBI" id="CHEBI:59789"/>
        <dbReference type="ChEBI" id="CHEBI:156461"/>
        <dbReference type="ChEBI" id="CHEBI:167609"/>
        <dbReference type="EC" id="2.1.1.57"/>
    </reaction>
</comment>
<comment type="subcellular location">
    <subcellularLocation>
        <location evidence="1">Nucleus</location>
    </subcellularLocation>
</comment>
<feature type="non-terminal residue" evidence="2">
    <location>
        <position position="157"/>
    </location>
</feature>
<keyword evidence="1" id="KW-0506">mRNA capping</keyword>
<proteinExistence type="predicted"/>
<keyword evidence="1" id="KW-0949">S-adenosyl-L-methionine</keyword>
<keyword evidence="1" id="KW-0808">Transferase</keyword>
<name>A0A061RW34_9CHLO</name>
<dbReference type="GO" id="GO:0006370">
    <property type="term" value="P:7-methylguanosine mRNA capping"/>
    <property type="evidence" value="ECO:0007669"/>
    <property type="project" value="UniProtKB-UniRule"/>
</dbReference>
<gene>
    <name evidence="2" type="ORF">TSPGSL018_24653</name>
</gene>
<dbReference type="PANTHER" id="PTHR16121">
    <property type="entry name" value="CAP-SPECIFIC MRNA (NUCLEOSIDE-2'-O-)-METHYLTRANSFERASE 1-RELATED"/>
    <property type="match status" value="1"/>
</dbReference>
<comment type="function">
    <text evidence="1">S-adenosyl-L-methionine-dependent methyltransferase that mediates RNA cap1 2'-O-ribose methylation to the 5'-cap structure of RNAs. Methylates the ribose of the first nucleotide of a m(7)GpppG-capped mRNA to produce m(7)GpppNmp (cap1).</text>
</comment>
<dbReference type="EMBL" id="GBEZ01010802">
    <property type="protein sequence ID" value="JAC74920.1"/>
    <property type="molecule type" value="Transcribed_RNA"/>
</dbReference>
<dbReference type="Gene3D" id="3.40.50.12760">
    <property type="match status" value="1"/>
</dbReference>
<evidence type="ECO:0000256" key="1">
    <source>
        <dbReference type="RuleBase" id="RU368012"/>
    </source>
</evidence>
<dbReference type="GO" id="GO:0004483">
    <property type="term" value="F:methyltransferase cap1 activity"/>
    <property type="evidence" value="ECO:0007669"/>
    <property type="project" value="UniProtKB-UniRule"/>
</dbReference>